<name>A0A3L6S3K7_PANMI</name>
<sequence>MASAYYESSRAAEEADDFDEFDPTPYGGGYDLFVTYGRPLPPSEETCHPCSEPSTSYDAPHYSASEPSPYGHHAKAKPNYGFRPQQEQQPSYGGGGYGSRPEPAAEEGGGYGSGYGSGYGRKNPEEESYGSGYGSGYGRKPQAEESYVSGGYGAGYGGQARPEQGYGSAVYGSGCSGNEVFSLFTHAGKPVTLAILFVEQRMMTLMMRRSSVTTTTVATTTIKHPLWVPSAGRGLGLLPLPQYLLHCARPIGLLERSCWTGWA</sequence>
<protein>
    <submittedName>
        <fullName evidence="2">Uncharacterized protein</fullName>
    </submittedName>
</protein>
<dbReference type="InterPro" id="IPR038943">
    <property type="entry name" value="PLDrp1-like"/>
</dbReference>
<dbReference type="EMBL" id="PQIB02000006">
    <property type="protein sequence ID" value="RLN13545.1"/>
    <property type="molecule type" value="Genomic_DNA"/>
</dbReference>
<accession>A0A3L6S3K7</accession>
<dbReference type="PANTHER" id="PTHR33971:SF15">
    <property type="entry name" value="OS06G0232000 PROTEIN"/>
    <property type="match status" value="1"/>
</dbReference>
<comment type="caution">
    <text evidence="2">The sequence shown here is derived from an EMBL/GenBank/DDBJ whole genome shotgun (WGS) entry which is preliminary data.</text>
</comment>
<dbReference type="GO" id="GO:0070300">
    <property type="term" value="F:phosphatidic acid binding"/>
    <property type="evidence" value="ECO:0007669"/>
    <property type="project" value="InterPro"/>
</dbReference>
<dbReference type="AlphaFoldDB" id="A0A3L6S3K7"/>
<feature type="region of interest" description="Disordered" evidence="1">
    <location>
        <begin position="1"/>
        <end position="142"/>
    </location>
</feature>
<dbReference type="OrthoDB" id="783250at2759"/>
<evidence type="ECO:0000313" key="2">
    <source>
        <dbReference type="EMBL" id="RLN13545.1"/>
    </source>
</evidence>
<dbReference type="Proteomes" id="UP000275267">
    <property type="component" value="Unassembled WGS sequence"/>
</dbReference>
<evidence type="ECO:0000256" key="1">
    <source>
        <dbReference type="SAM" id="MobiDB-lite"/>
    </source>
</evidence>
<dbReference type="PANTHER" id="PTHR33971">
    <property type="entry name" value="OS06G0232000 PROTEIN"/>
    <property type="match status" value="1"/>
</dbReference>
<dbReference type="STRING" id="4540.A0A3L6S3K7"/>
<feature type="compositionally biased region" description="Gly residues" evidence="1">
    <location>
        <begin position="107"/>
        <end position="119"/>
    </location>
</feature>
<gene>
    <name evidence="2" type="ORF">C2845_PM09G08300</name>
</gene>
<evidence type="ECO:0000313" key="3">
    <source>
        <dbReference type="Proteomes" id="UP000275267"/>
    </source>
</evidence>
<organism evidence="2 3">
    <name type="scientific">Panicum miliaceum</name>
    <name type="common">Proso millet</name>
    <name type="synonym">Broomcorn millet</name>
    <dbReference type="NCBI Taxonomy" id="4540"/>
    <lineage>
        <taxon>Eukaryota</taxon>
        <taxon>Viridiplantae</taxon>
        <taxon>Streptophyta</taxon>
        <taxon>Embryophyta</taxon>
        <taxon>Tracheophyta</taxon>
        <taxon>Spermatophyta</taxon>
        <taxon>Magnoliopsida</taxon>
        <taxon>Liliopsida</taxon>
        <taxon>Poales</taxon>
        <taxon>Poaceae</taxon>
        <taxon>PACMAD clade</taxon>
        <taxon>Panicoideae</taxon>
        <taxon>Panicodae</taxon>
        <taxon>Paniceae</taxon>
        <taxon>Panicinae</taxon>
        <taxon>Panicum</taxon>
        <taxon>Panicum sect. Panicum</taxon>
    </lineage>
</organism>
<proteinExistence type="predicted"/>
<reference evidence="3" key="1">
    <citation type="journal article" date="2019" name="Nat. Commun.">
        <title>The genome of broomcorn millet.</title>
        <authorList>
            <person name="Zou C."/>
            <person name="Miki D."/>
            <person name="Li D."/>
            <person name="Tang Q."/>
            <person name="Xiao L."/>
            <person name="Rajput S."/>
            <person name="Deng P."/>
            <person name="Jia W."/>
            <person name="Huang R."/>
            <person name="Zhang M."/>
            <person name="Sun Y."/>
            <person name="Hu J."/>
            <person name="Fu X."/>
            <person name="Schnable P.S."/>
            <person name="Li F."/>
            <person name="Zhang H."/>
            <person name="Feng B."/>
            <person name="Zhu X."/>
            <person name="Liu R."/>
            <person name="Schnable J.C."/>
            <person name="Zhu J.-K."/>
            <person name="Zhang H."/>
        </authorList>
    </citation>
    <scope>NUCLEOTIDE SEQUENCE [LARGE SCALE GENOMIC DNA]</scope>
</reference>
<keyword evidence="3" id="KW-1185">Reference proteome</keyword>